<dbReference type="GO" id="GO:0016020">
    <property type="term" value="C:membrane"/>
    <property type="evidence" value="ECO:0007669"/>
    <property type="project" value="UniProtKB-SubCell"/>
</dbReference>
<feature type="transmembrane region" description="Helical" evidence="5">
    <location>
        <begin position="332"/>
        <end position="353"/>
    </location>
</feature>
<keyword evidence="2 5" id="KW-0812">Transmembrane</keyword>
<name>A0AB34J2B0_PRYPA</name>
<organism evidence="7 8">
    <name type="scientific">Prymnesium parvum</name>
    <name type="common">Toxic golden alga</name>
    <dbReference type="NCBI Taxonomy" id="97485"/>
    <lineage>
        <taxon>Eukaryota</taxon>
        <taxon>Haptista</taxon>
        <taxon>Haptophyta</taxon>
        <taxon>Prymnesiophyceae</taxon>
        <taxon>Prymnesiales</taxon>
        <taxon>Prymnesiaceae</taxon>
        <taxon>Prymnesium</taxon>
    </lineage>
</organism>
<dbReference type="Proteomes" id="UP001515480">
    <property type="component" value="Unassembled WGS sequence"/>
</dbReference>
<dbReference type="InterPro" id="IPR036259">
    <property type="entry name" value="MFS_trans_sf"/>
</dbReference>
<proteinExistence type="predicted"/>
<feature type="transmembrane region" description="Helical" evidence="5">
    <location>
        <begin position="446"/>
        <end position="465"/>
    </location>
</feature>
<dbReference type="Gene3D" id="1.20.1250.20">
    <property type="entry name" value="MFS general substrate transporter like domains"/>
    <property type="match status" value="1"/>
</dbReference>
<feature type="transmembrane region" description="Helical" evidence="5">
    <location>
        <begin position="177"/>
        <end position="198"/>
    </location>
</feature>
<dbReference type="AlphaFoldDB" id="A0AB34J2B0"/>
<feature type="transmembrane region" description="Helical" evidence="5">
    <location>
        <begin position="359"/>
        <end position="378"/>
    </location>
</feature>
<dbReference type="InterPro" id="IPR020846">
    <property type="entry name" value="MFS_dom"/>
</dbReference>
<evidence type="ECO:0000256" key="3">
    <source>
        <dbReference type="ARBA" id="ARBA00022989"/>
    </source>
</evidence>
<dbReference type="GO" id="GO:0022857">
    <property type="term" value="F:transmembrane transporter activity"/>
    <property type="evidence" value="ECO:0007669"/>
    <property type="project" value="InterPro"/>
</dbReference>
<evidence type="ECO:0000313" key="7">
    <source>
        <dbReference type="EMBL" id="KAL1510292.1"/>
    </source>
</evidence>
<feature type="transmembrane region" description="Helical" evidence="5">
    <location>
        <begin position="299"/>
        <end position="320"/>
    </location>
</feature>
<feature type="transmembrane region" description="Helical" evidence="5">
    <location>
        <begin position="116"/>
        <end position="137"/>
    </location>
</feature>
<feature type="transmembrane region" description="Helical" evidence="5">
    <location>
        <begin position="58"/>
        <end position="79"/>
    </location>
</feature>
<gene>
    <name evidence="7" type="ORF">AB1Y20_006612</name>
</gene>
<dbReference type="InterPro" id="IPR005828">
    <property type="entry name" value="MFS_sugar_transport-like"/>
</dbReference>
<feature type="transmembrane region" description="Helical" evidence="5">
    <location>
        <begin position="417"/>
        <end position="439"/>
    </location>
</feature>
<evidence type="ECO:0000256" key="2">
    <source>
        <dbReference type="ARBA" id="ARBA00022692"/>
    </source>
</evidence>
<evidence type="ECO:0000313" key="8">
    <source>
        <dbReference type="Proteomes" id="UP001515480"/>
    </source>
</evidence>
<accession>A0AB34J2B0</accession>
<evidence type="ECO:0000256" key="5">
    <source>
        <dbReference type="SAM" id="Phobius"/>
    </source>
</evidence>
<dbReference type="Pfam" id="PF00083">
    <property type="entry name" value="Sugar_tr"/>
    <property type="match status" value="1"/>
</dbReference>
<dbReference type="SUPFAM" id="SSF103473">
    <property type="entry name" value="MFS general substrate transporter"/>
    <property type="match status" value="1"/>
</dbReference>
<feature type="transmembrane region" description="Helical" evidence="5">
    <location>
        <begin position="205"/>
        <end position="224"/>
    </location>
</feature>
<feature type="transmembrane region" description="Helical" evidence="5">
    <location>
        <begin position="91"/>
        <end position="110"/>
    </location>
</feature>
<sequence>MAPPPAEFELAVRAHEQAPMLSRDEAADGEAPPPSLDALYAVGGGFGRCQAAVLCVSLWAWVVHGAQVMSMVFVGPGLAAELDGREPLLQLTGSFFFAGWFVGLGLWGWLAARRGWLAALCCLEAAVVVFGCCSAAATGAGTFLLARFLCGFAEGGVPTVSFGWASEFAAPKHKASIGTVLQYGFVAGSLMVTGMSYAVGDRWRLLSGAISVMPLPVVLAALYMPESPRWLLGRSADETMWRQALLRVAEMNGRLAAMTDALNSERMQAKDLQKGCKGASSSTSGSIADLLQDGPLARMSLVVCFQWFTIAATFFGLSLVSSSLPGGAHLNMLVMAICQCPALATTLCSLQWFGRRSTILALLFLIGFSCTVLALCLEGSPTLRVVFALIGSASTSSAFSAEYIFTGELYPTSVRSMGLSVGSQVARIGAFFSPVILLLRYHNPALPFAVWGALALVAAYVSLLLPETGDTDSLEMVHDLHLLLHRCGCTTLLGSKADRSQE</sequence>
<keyword evidence="3 5" id="KW-1133">Transmembrane helix</keyword>
<reference evidence="7 8" key="1">
    <citation type="journal article" date="2024" name="Science">
        <title>Giant polyketide synthase enzymes in the biosynthesis of giant marine polyether toxins.</title>
        <authorList>
            <person name="Fallon T.R."/>
            <person name="Shende V.V."/>
            <person name="Wierzbicki I.H."/>
            <person name="Pendleton A.L."/>
            <person name="Watervoot N.F."/>
            <person name="Auber R.P."/>
            <person name="Gonzalez D.J."/>
            <person name="Wisecaver J.H."/>
            <person name="Moore B.S."/>
        </authorList>
    </citation>
    <scope>NUCLEOTIDE SEQUENCE [LARGE SCALE GENOMIC DNA]</scope>
    <source>
        <strain evidence="7 8">12B1</strain>
    </source>
</reference>
<evidence type="ECO:0000256" key="1">
    <source>
        <dbReference type="ARBA" id="ARBA00004141"/>
    </source>
</evidence>
<keyword evidence="4 5" id="KW-0472">Membrane</keyword>
<evidence type="ECO:0000259" key="6">
    <source>
        <dbReference type="PROSITE" id="PS50850"/>
    </source>
</evidence>
<dbReference type="PROSITE" id="PS50850">
    <property type="entry name" value="MFS"/>
    <property type="match status" value="1"/>
</dbReference>
<protein>
    <recommendedName>
        <fullName evidence="6">Major facilitator superfamily (MFS) profile domain-containing protein</fullName>
    </recommendedName>
</protein>
<comment type="subcellular location">
    <subcellularLocation>
        <location evidence="1">Membrane</location>
        <topology evidence="1">Multi-pass membrane protein</topology>
    </subcellularLocation>
</comment>
<dbReference type="PANTHER" id="PTHR24064">
    <property type="entry name" value="SOLUTE CARRIER FAMILY 22 MEMBER"/>
    <property type="match status" value="1"/>
</dbReference>
<dbReference type="EMBL" id="JBGBPQ010000015">
    <property type="protein sequence ID" value="KAL1510292.1"/>
    <property type="molecule type" value="Genomic_DNA"/>
</dbReference>
<evidence type="ECO:0000256" key="4">
    <source>
        <dbReference type="ARBA" id="ARBA00023136"/>
    </source>
</evidence>
<feature type="domain" description="Major facilitator superfamily (MFS) profile" evidence="6">
    <location>
        <begin position="53"/>
        <end position="470"/>
    </location>
</feature>
<feature type="transmembrane region" description="Helical" evidence="5">
    <location>
        <begin position="385"/>
        <end position="405"/>
    </location>
</feature>
<keyword evidence="8" id="KW-1185">Reference proteome</keyword>
<comment type="caution">
    <text evidence="7">The sequence shown here is derived from an EMBL/GenBank/DDBJ whole genome shotgun (WGS) entry which is preliminary data.</text>
</comment>